<evidence type="ECO:0000256" key="1">
    <source>
        <dbReference type="ARBA" id="ARBA00001947"/>
    </source>
</evidence>
<dbReference type="GO" id="GO:0004038">
    <property type="term" value="F:allantoinase activity"/>
    <property type="evidence" value="ECO:0007669"/>
    <property type="project" value="UniProtKB-EC"/>
</dbReference>
<dbReference type="Gene3D" id="3.20.20.140">
    <property type="entry name" value="Metal-dependent hydrolases"/>
    <property type="match status" value="1"/>
</dbReference>
<dbReference type="SUPFAM" id="SSF51556">
    <property type="entry name" value="Metallo-dependent hydrolases"/>
    <property type="match status" value="1"/>
</dbReference>
<dbReference type="FunFam" id="3.20.20.140:FF:000032">
    <property type="entry name" value="Allantoinase Dal1"/>
    <property type="match status" value="1"/>
</dbReference>
<dbReference type="EMBL" id="FNDJ01000034">
    <property type="protein sequence ID" value="SDL98968.1"/>
    <property type="molecule type" value="Genomic_DNA"/>
</dbReference>
<dbReference type="GO" id="GO:0050897">
    <property type="term" value="F:cobalt ion binding"/>
    <property type="evidence" value="ECO:0007669"/>
    <property type="project" value="InterPro"/>
</dbReference>
<dbReference type="InterPro" id="IPR002195">
    <property type="entry name" value="Dihydroorotase_CS"/>
</dbReference>
<dbReference type="NCBIfam" id="TIGR03178">
    <property type="entry name" value="allantoinase"/>
    <property type="match status" value="1"/>
</dbReference>
<evidence type="ECO:0000256" key="4">
    <source>
        <dbReference type="ARBA" id="ARBA00010286"/>
    </source>
</evidence>
<evidence type="ECO:0000256" key="7">
    <source>
        <dbReference type="ARBA" id="ARBA00012863"/>
    </source>
</evidence>
<dbReference type="InterPro" id="IPR006680">
    <property type="entry name" value="Amidohydro-rel"/>
</dbReference>
<dbReference type="Pfam" id="PF01979">
    <property type="entry name" value="Amidohydro_1"/>
    <property type="match status" value="1"/>
</dbReference>
<comment type="subunit">
    <text evidence="6">Homotetramer.</text>
</comment>
<keyword evidence="11" id="KW-0862">Zinc</keyword>
<dbReference type="GO" id="GO:0000256">
    <property type="term" value="P:allantoin catabolic process"/>
    <property type="evidence" value="ECO:0007669"/>
    <property type="project" value="InterPro"/>
</dbReference>
<reference evidence="13 14" key="1">
    <citation type="submission" date="2016-10" db="EMBL/GenBank/DDBJ databases">
        <authorList>
            <person name="de Groot N.N."/>
        </authorList>
    </citation>
    <scope>NUCLEOTIDE SEQUENCE [LARGE SCALE GENOMIC DNA]</scope>
    <source>
        <strain evidence="13 14">CGMCC 4.6533</strain>
    </source>
</reference>
<evidence type="ECO:0000256" key="10">
    <source>
        <dbReference type="ARBA" id="ARBA00022801"/>
    </source>
</evidence>
<keyword evidence="9" id="KW-0479">Metal-binding</keyword>
<sequence>MDLVIRARRAVIGGCEVPATVSVRDGRIVAVRPYDEDLHPGGAEITELDDDVVLLPGMVDSHVHINEPGHAEWEGFAGATRAAAAGGITTLVDMPVDSVPATVSVEALTAKRTVAAGRCHVDVGFWGGLIPGGIEVAAALHRAGVLGFKCFLADSGAPDFPPLSPDGLTEAMRALRELGAVLLVHAESDAEIAKHPAARGPSYAGFLRSRPPQVEEAAVAAVIDAARVTGARAHIVHLSSATALPLIAAARRDGVRVTAETCPHYLSLAAEQIPDGATEYACCPPIREAANRERLWSGLAAGTLDLVVSDHSPCAAELKHRDTGDFGTAWGGISSLQLALPIVWTEARRRGIPLTEVARWMSERPARLAGLPAKGRIAPGYDADLCVFSPGETFTVRVEDLHHRQPITPYAGRRLHGVIQRTWLRGRDIDPAHPAGRLLTRLEDPS</sequence>
<dbReference type="AlphaFoldDB" id="A0A1G9PJJ4"/>
<evidence type="ECO:0000313" key="13">
    <source>
        <dbReference type="EMBL" id="SDL98968.1"/>
    </source>
</evidence>
<protein>
    <recommendedName>
        <fullName evidence="7">allantoinase</fullName>
        <ecNumber evidence="7">3.5.2.5</ecNumber>
    </recommendedName>
</protein>
<dbReference type="InterPro" id="IPR050138">
    <property type="entry name" value="DHOase/Allantoinase_Hydrolase"/>
</dbReference>
<evidence type="ECO:0000259" key="12">
    <source>
        <dbReference type="Pfam" id="PF01979"/>
    </source>
</evidence>
<evidence type="ECO:0000256" key="2">
    <source>
        <dbReference type="ARBA" id="ARBA00002368"/>
    </source>
</evidence>
<dbReference type="SUPFAM" id="SSF51338">
    <property type="entry name" value="Composite domain of metallo-dependent hydrolases"/>
    <property type="match status" value="1"/>
</dbReference>
<dbReference type="InterPro" id="IPR017593">
    <property type="entry name" value="Allantoinase"/>
</dbReference>
<evidence type="ECO:0000256" key="3">
    <source>
        <dbReference type="ARBA" id="ARBA00004968"/>
    </source>
</evidence>
<evidence type="ECO:0000256" key="6">
    <source>
        <dbReference type="ARBA" id="ARBA00011881"/>
    </source>
</evidence>
<dbReference type="GO" id="GO:0008270">
    <property type="term" value="F:zinc ion binding"/>
    <property type="evidence" value="ECO:0007669"/>
    <property type="project" value="InterPro"/>
</dbReference>
<keyword evidence="14" id="KW-1185">Reference proteome</keyword>
<comment type="function">
    <text evidence="2">Catalyzes the reversible cyclization of carbamoyl aspartate to dihydroorotate.</text>
</comment>
<comment type="pathway">
    <text evidence="3">Nitrogen metabolism; (S)-allantoin degradation; allantoate from (S)-allantoin: step 1/1.</text>
</comment>
<gene>
    <name evidence="13" type="ORF">SAMN05421869_13415</name>
</gene>
<dbReference type="OrthoDB" id="9803027at2"/>
<feature type="domain" description="Amidohydrolase-related" evidence="12">
    <location>
        <begin position="53"/>
        <end position="426"/>
    </location>
</feature>
<dbReference type="PANTHER" id="PTHR43668">
    <property type="entry name" value="ALLANTOINASE"/>
    <property type="match status" value="1"/>
</dbReference>
<comment type="similarity">
    <text evidence="5">Belongs to the metallo-dependent hydrolases superfamily. Allantoinase family.</text>
</comment>
<evidence type="ECO:0000256" key="8">
    <source>
        <dbReference type="ARBA" id="ARBA00022631"/>
    </source>
</evidence>
<evidence type="ECO:0000256" key="11">
    <source>
        <dbReference type="ARBA" id="ARBA00022833"/>
    </source>
</evidence>
<proteinExistence type="inferred from homology"/>
<dbReference type="PROSITE" id="PS00482">
    <property type="entry name" value="DIHYDROOROTASE_1"/>
    <property type="match status" value="1"/>
</dbReference>
<keyword evidence="8" id="KW-0659">Purine metabolism</keyword>
<evidence type="ECO:0000313" key="14">
    <source>
        <dbReference type="Proteomes" id="UP000199202"/>
    </source>
</evidence>
<dbReference type="EC" id="3.5.2.5" evidence="7"/>
<organism evidence="13 14">
    <name type="scientific">Nonomuraea jiangxiensis</name>
    <dbReference type="NCBI Taxonomy" id="633440"/>
    <lineage>
        <taxon>Bacteria</taxon>
        <taxon>Bacillati</taxon>
        <taxon>Actinomycetota</taxon>
        <taxon>Actinomycetes</taxon>
        <taxon>Streptosporangiales</taxon>
        <taxon>Streptosporangiaceae</taxon>
        <taxon>Nonomuraea</taxon>
    </lineage>
</organism>
<dbReference type="STRING" id="633440.SAMN05421869_13415"/>
<comment type="cofactor">
    <cofactor evidence="1">
        <name>Zn(2+)</name>
        <dbReference type="ChEBI" id="CHEBI:29105"/>
    </cofactor>
</comment>
<dbReference type="RefSeq" id="WP_090945907.1">
    <property type="nucleotide sequence ID" value="NZ_FNDJ01000034.1"/>
</dbReference>
<dbReference type="GO" id="GO:0005737">
    <property type="term" value="C:cytoplasm"/>
    <property type="evidence" value="ECO:0007669"/>
    <property type="project" value="TreeGrafter"/>
</dbReference>
<keyword evidence="10" id="KW-0378">Hydrolase</keyword>
<name>A0A1G9PJJ4_9ACTN</name>
<dbReference type="Proteomes" id="UP000199202">
    <property type="component" value="Unassembled WGS sequence"/>
</dbReference>
<dbReference type="GO" id="GO:0006145">
    <property type="term" value="P:purine nucleobase catabolic process"/>
    <property type="evidence" value="ECO:0007669"/>
    <property type="project" value="TreeGrafter"/>
</dbReference>
<comment type="similarity">
    <text evidence="4">Belongs to the metallo-dependent hydrolases superfamily. DHOase family. Class I DHOase subfamily.</text>
</comment>
<dbReference type="InterPro" id="IPR011059">
    <property type="entry name" value="Metal-dep_hydrolase_composite"/>
</dbReference>
<evidence type="ECO:0000256" key="5">
    <source>
        <dbReference type="ARBA" id="ARBA00010368"/>
    </source>
</evidence>
<dbReference type="InterPro" id="IPR032466">
    <property type="entry name" value="Metal_Hydrolase"/>
</dbReference>
<dbReference type="PANTHER" id="PTHR43668:SF2">
    <property type="entry name" value="ALLANTOINASE"/>
    <property type="match status" value="1"/>
</dbReference>
<accession>A0A1G9PJJ4</accession>
<evidence type="ECO:0000256" key="9">
    <source>
        <dbReference type="ARBA" id="ARBA00022723"/>
    </source>
</evidence>